<dbReference type="EMBL" id="SGXD01000002">
    <property type="protein sequence ID" value="RZS89650.1"/>
    <property type="molecule type" value="Genomic_DNA"/>
</dbReference>
<dbReference type="RefSeq" id="WP_130492226.1">
    <property type="nucleotide sequence ID" value="NZ_SGXD01000002.1"/>
</dbReference>
<dbReference type="OrthoDB" id="3671213at2"/>
<name>A0A4Q7NS29_9ACTN</name>
<feature type="domain" description="Mycothiol-dependent maleylpyruvate isomerase metal-binding" evidence="1">
    <location>
        <begin position="25"/>
        <end position="133"/>
    </location>
</feature>
<dbReference type="SUPFAM" id="SSF109854">
    <property type="entry name" value="DinB/YfiT-like putative metalloenzymes"/>
    <property type="match status" value="1"/>
</dbReference>
<dbReference type="Pfam" id="PF11716">
    <property type="entry name" value="MDMPI_N"/>
    <property type="match status" value="1"/>
</dbReference>
<dbReference type="AlphaFoldDB" id="A0A4Q7NS29"/>
<sequence length="251" mass="26281">MTRLPSERYLAALDADAGRILDLTRTPGALAAAVPACPGWTVADLVRHLGGVYLHKAESVRLGRRAPDDEVDQGPAGDEALLAWFAEALADIRSVVGGDPERAAYSWWAADQTVGFWARRMAQETLVHRVDVEQALGLAPDVDEALAADGVDEVLVAFLPVWLPADGAAAGVRDDLRAHVAVAAAGREWDVRVEGLSAVVAAGPSGAVDRVSGPADALLLWAWGRAGSAGFDVVGEEGVAVLREVLRGATQ</sequence>
<dbReference type="Proteomes" id="UP000293638">
    <property type="component" value="Unassembled WGS sequence"/>
</dbReference>
<reference evidence="2 3" key="1">
    <citation type="submission" date="2019-02" db="EMBL/GenBank/DDBJ databases">
        <title>Genomic Encyclopedia of Type Strains, Phase IV (KMG-IV): sequencing the most valuable type-strain genomes for metagenomic binning, comparative biology and taxonomic classification.</title>
        <authorList>
            <person name="Goeker M."/>
        </authorList>
    </citation>
    <scope>NUCLEOTIDE SEQUENCE [LARGE SCALE GENOMIC DNA]</scope>
    <source>
        <strain evidence="2 3">DSM 45622</strain>
    </source>
</reference>
<dbReference type="GO" id="GO:0046872">
    <property type="term" value="F:metal ion binding"/>
    <property type="evidence" value="ECO:0007669"/>
    <property type="project" value="InterPro"/>
</dbReference>
<organism evidence="2 3">
    <name type="scientific">Motilibacter rhizosphaerae</name>
    <dbReference type="NCBI Taxonomy" id="598652"/>
    <lineage>
        <taxon>Bacteria</taxon>
        <taxon>Bacillati</taxon>
        <taxon>Actinomycetota</taxon>
        <taxon>Actinomycetes</taxon>
        <taxon>Motilibacterales</taxon>
        <taxon>Motilibacteraceae</taxon>
        <taxon>Motilibacter</taxon>
    </lineage>
</organism>
<keyword evidence="3" id="KW-1185">Reference proteome</keyword>
<comment type="caution">
    <text evidence="2">The sequence shown here is derived from an EMBL/GenBank/DDBJ whole genome shotgun (WGS) entry which is preliminary data.</text>
</comment>
<dbReference type="PANTHER" id="PTHR40758">
    <property type="entry name" value="CONSERVED PROTEIN"/>
    <property type="match status" value="1"/>
</dbReference>
<dbReference type="PANTHER" id="PTHR40758:SF1">
    <property type="entry name" value="CONSERVED PROTEIN"/>
    <property type="match status" value="1"/>
</dbReference>
<dbReference type="InterPro" id="IPR017517">
    <property type="entry name" value="Maleyloyr_isom"/>
</dbReference>
<gene>
    <name evidence="2" type="ORF">EV189_1421</name>
</gene>
<proteinExistence type="predicted"/>
<dbReference type="GO" id="GO:0005886">
    <property type="term" value="C:plasma membrane"/>
    <property type="evidence" value="ECO:0007669"/>
    <property type="project" value="TreeGrafter"/>
</dbReference>
<dbReference type="InterPro" id="IPR024344">
    <property type="entry name" value="MDMPI_metal-binding"/>
</dbReference>
<dbReference type="InterPro" id="IPR034660">
    <property type="entry name" value="DinB/YfiT-like"/>
</dbReference>
<accession>A0A4Q7NS29</accession>
<evidence type="ECO:0000313" key="3">
    <source>
        <dbReference type="Proteomes" id="UP000293638"/>
    </source>
</evidence>
<evidence type="ECO:0000259" key="1">
    <source>
        <dbReference type="Pfam" id="PF11716"/>
    </source>
</evidence>
<evidence type="ECO:0000313" key="2">
    <source>
        <dbReference type="EMBL" id="RZS89650.1"/>
    </source>
</evidence>
<dbReference type="NCBIfam" id="TIGR03083">
    <property type="entry name" value="maleylpyruvate isomerase family mycothiol-dependent enzyme"/>
    <property type="match status" value="1"/>
</dbReference>
<protein>
    <submittedName>
        <fullName evidence="2">Uncharacterized protein (TIGR03083 family)</fullName>
    </submittedName>
</protein>